<comment type="subunit">
    <text evidence="4 22">The main subunits of complex b-c1 are: cytochrome b, cytochrome c1 and the Rieske protein.</text>
</comment>
<keyword evidence="12" id="KW-0732">Signal</keyword>
<keyword evidence="16" id="KW-0408">Iron</keyword>
<keyword evidence="19" id="KW-1015">Disulfide bond</keyword>
<dbReference type="CDD" id="cd03470">
    <property type="entry name" value="Rieske_cytochrome_bc1"/>
    <property type="match status" value="1"/>
</dbReference>
<evidence type="ECO:0000256" key="11">
    <source>
        <dbReference type="ARBA" id="ARBA00022723"/>
    </source>
</evidence>
<evidence type="ECO:0000256" key="15">
    <source>
        <dbReference type="ARBA" id="ARBA00022989"/>
    </source>
</evidence>
<evidence type="ECO:0000256" key="8">
    <source>
        <dbReference type="ARBA" id="ARBA00022475"/>
    </source>
</evidence>
<comment type="subcellular location">
    <subcellularLocation>
        <location evidence="2">Cell membrane</location>
        <topology evidence="2">Single-pass membrane protein</topology>
    </subcellularLocation>
</comment>
<dbReference type="Pfam" id="PF10399">
    <property type="entry name" value="UCR_Fe-S_N"/>
    <property type="match status" value="1"/>
</dbReference>
<name>A0A3N0VGU8_9GAMM</name>
<dbReference type="Pfam" id="PF00355">
    <property type="entry name" value="Rieske"/>
    <property type="match status" value="1"/>
</dbReference>
<evidence type="ECO:0000256" key="10">
    <source>
        <dbReference type="ARBA" id="ARBA00022714"/>
    </source>
</evidence>
<comment type="similarity">
    <text evidence="3">Belongs to the Rieske iron-sulfur protein family.</text>
</comment>
<evidence type="ECO:0000256" key="19">
    <source>
        <dbReference type="ARBA" id="ARBA00023157"/>
    </source>
</evidence>
<evidence type="ECO:0000256" key="9">
    <source>
        <dbReference type="ARBA" id="ARBA00022692"/>
    </source>
</evidence>
<keyword evidence="13" id="KW-1278">Translocase</keyword>
<evidence type="ECO:0000256" key="12">
    <source>
        <dbReference type="ARBA" id="ARBA00022729"/>
    </source>
</evidence>
<dbReference type="NCBIfam" id="TIGR01409">
    <property type="entry name" value="TAT_signal_seq"/>
    <property type="match status" value="1"/>
</dbReference>
<dbReference type="GO" id="GO:0051537">
    <property type="term" value="F:2 iron, 2 sulfur cluster binding"/>
    <property type="evidence" value="ECO:0007669"/>
    <property type="project" value="UniProtKB-KW"/>
</dbReference>
<evidence type="ECO:0000313" key="24">
    <source>
        <dbReference type="EMBL" id="ROH91976.1"/>
    </source>
</evidence>
<dbReference type="InterPro" id="IPR005805">
    <property type="entry name" value="Rieske_Fe-S_prot_C"/>
</dbReference>
<dbReference type="InterPro" id="IPR017941">
    <property type="entry name" value="Rieske_2Fe-2S"/>
</dbReference>
<sequence>MSTEGVDTSRRRFLTLATTGMGVVGGAAVVWPFLASLRPSAKAQAAGAPVTVDLTAVEPGQKLSVTWRGKAVWVVRRTPEMVASLDKVTADLTDPESKSSLQPAYVKGAGRSIKPDVLVTIGNCTHLGCIPTFRPEHPAPDIHPHWEGGFFCPCHGSKFDLAGRVYKGSPAPVNLVIPPHRFASDLSVVIGEDQA</sequence>
<dbReference type="RefSeq" id="WP_123211020.1">
    <property type="nucleotide sequence ID" value="NZ_RJVO01000002.1"/>
</dbReference>
<evidence type="ECO:0000256" key="5">
    <source>
        <dbReference type="ARBA" id="ARBA00012951"/>
    </source>
</evidence>
<dbReference type="PRINTS" id="PR00162">
    <property type="entry name" value="RIESKE"/>
</dbReference>
<evidence type="ECO:0000256" key="1">
    <source>
        <dbReference type="ARBA" id="ARBA00002444"/>
    </source>
</evidence>
<keyword evidence="8" id="KW-1003">Cell membrane</keyword>
<keyword evidence="14 21" id="KW-0249">Electron transport</keyword>
<dbReference type="PROSITE" id="PS51296">
    <property type="entry name" value="RIESKE"/>
    <property type="match status" value="1"/>
</dbReference>
<dbReference type="InterPro" id="IPR014349">
    <property type="entry name" value="Rieske_Fe-S_prot"/>
</dbReference>
<comment type="function">
    <text evidence="1">Component of the ubiquinol-cytochrome c reductase complex (complex III or cytochrome b-c1 complex), which is a respiratory chain that generates an electrochemical potential coupled to ATP synthesis.</text>
</comment>
<dbReference type="InterPro" id="IPR019546">
    <property type="entry name" value="TAT_signal_bac_arc"/>
</dbReference>
<keyword evidence="11" id="KW-0479">Metal-binding</keyword>
<dbReference type="Gene3D" id="1.20.5.510">
    <property type="entry name" value="Single helix bin"/>
    <property type="match status" value="1"/>
</dbReference>
<proteinExistence type="inferred from homology"/>
<evidence type="ECO:0000256" key="21">
    <source>
        <dbReference type="RuleBase" id="RU004494"/>
    </source>
</evidence>
<evidence type="ECO:0000256" key="4">
    <source>
        <dbReference type="ARBA" id="ARBA00011649"/>
    </source>
</evidence>
<dbReference type="AlphaFoldDB" id="A0A3N0VGU8"/>
<evidence type="ECO:0000256" key="17">
    <source>
        <dbReference type="ARBA" id="ARBA00023014"/>
    </source>
</evidence>
<dbReference type="InterPro" id="IPR006311">
    <property type="entry name" value="TAT_signal"/>
</dbReference>
<dbReference type="Gene3D" id="2.102.10.10">
    <property type="entry name" value="Rieske [2Fe-2S] iron-sulphur domain"/>
    <property type="match status" value="1"/>
</dbReference>
<evidence type="ECO:0000256" key="2">
    <source>
        <dbReference type="ARBA" id="ARBA00004162"/>
    </source>
</evidence>
<keyword evidence="9 21" id="KW-0812">Transmembrane</keyword>
<feature type="transmembrane region" description="Helical" evidence="21">
    <location>
        <begin position="12"/>
        <end position="34"/>
    </location>
</feature>
<dbReference type="PANTHER" id="PTHR10134">
    <property type="entry name" value="CYTOCHROME B-C1 COMPLEX SUBUNIT RIESKE, MITOCHONDRIAL"/>
    <property type="match status" value="1"/>
</dbReference>
<evidence type="ECO:0000256" key="7">
    <source>
        <dbReference type="ARBA" id="ARBA00022448"/>
    </source>
</evidence>
<keyword evidence="15 21" id="KW-1133">Transmembrane helix</keyword>
<dbReference type="PROSITE" id="PS51318">
    <property type="entry name" value="TAT"/>
    <property type="match status" value="1"/>
</dbReference>
<evidence type="ECO:0000256" key="20">
    <source>
        <dbReference type="ARBA" id="ARBA00029351"/>
    </source>
</evidence>
<evidence type="ECO:0000256" key="14">
    <source>
        <dbReference type="ARBA" id="ARBA00022982"/>
    </source>
</evidence>
<evidence type="ECO:0000256" key="6">
    <source>
        <dbReference type="ARBA" id="ARBA00019816"/>
    </source>
</evidence>
<evidence type="ECO:0000256" key="16">
    <source>
        <dbReference type="ARBA" id="ARBA00023004"/>
    </source>
</evidence>
<comment type="caution">
    <text evidence="24">The sequence shown here is derived from an EMBL/GenBank/DDBJ whole genome shotgun (WGS) entry which is preliminary data.</text>
</comment>
<dbReference type="SUPFAM" id="SSF50022">
    <property type="entry name" value="ISP domain"/>
    <property type="match status" value="1"/>
</dbReference>
<dbReference type="GO" id="GO:0008121">
    <property type="term" value="F:quinol-cytochrome-c reductase activity"/>
    <property type="evidence" value="ECO:0007669"/>
    <property type="project" value="UniProtKB-EC"/>
</dbReference>
<protein>
    <recommendedName>
        <fullName evidence="6 21">Ubiquinol-cytochrome c reductase iron-sulfur subunit</fullName>
        <ecNumber evidence="5 21">7.1.1.8</ecNumber>
    </recommendedName>
</protein>
<dbReference type="InParanoid" id="A0A3N0VGU8"/>
<evidence type="ECO:0000313" key="25">
    <source>
        <dbReference type="Proteomes" id="UP000282106"/>
    </source>
</evidence>
<gene>
    <name evidence="24" type="primary">petA</name>
    <name evidence="24" type="ORF">ED208_06295</name>
</gene>
<dbReference type="GO" id="GO:0005886">
    <property type="term" value="C:plasma membrane"/>
    <property type="evidence" value="ECO:0007669"/>
    <property type="project" value="UniProtKB-SubCell"/>
</dbReference>
<keyword evidence="18 21" id="KW-0472">Membrane</keyword>
<accession>A0A3N0VGU8</accession>
<dbReference type="EC" id="7.1.1.8" evidence="5 21"/>
<dbReference type="InterPro" id="IPR036922">
    <property type="entry name" value="Rieske_2Fe-2S_sf"/>
</dbReference>
<dbReference type="InterPro" id="IPR019470">
    <property type="entry name" value="Ubiq_cytC_Rdtase_Fe-S_su_TAT"/>
</dbReference>
<keyword evidence="10" id="KW-0001">2Fe-2S</keyword>
<keyword evidence="7 21" id="KW-0813">Transport</keyword>
<evidence type="ECO:0000256" key="13">
    <source>
        <dbReference type="ARBA" id="ARBA00022967"/>
    </source>
</evidence>
<dbReference type="Proteomes" id="UP000282106">
    <property type="component" value="Unassembled WGS sequence"/>
</dbReference>
<evidence type="ECO:0000256" key="22">
    <source>
        <dbReference type="RuleBase" id="RU004497"/>
    </source>
</evidence>
<evidence type="ECO:0000256" key="18">
    <source>
        <dbReference type="ARBA" id="ARBA00023136"/>
    </source>
</evidence>
<keyword evidence="17" id="KW-0411">Iron-sulfur</keyword>
<keyword evidence="25" id="KW-1185">Reference proteome</keyword>
<comment type="catalytic activity">
    <reaction evidence="20 21">
        <text>a quinol + 2 Fe(III)-[cytochrome c](out) = a quinone + 2 Fe(II)-[cytochrome c](out) + 2 H(+)(out)</text>
        <dbReference type="Rhea" id="RHEA:11484"/>
        <dbReference type="Rhea" id="RHEA-COMP:10350"/>
        <dbReference type="Rhea" id="RHEA-COMP:14399"/>
        <dbReference type="ChEBI" id="CHEBI:15378"/>
        <dbReference type="ChEBI" id="CHEBI:24646"/>
        <dbReference type="ChEBI" id="CHEBI:29033"/>
        <dbReference type="ChEBI" id="CHEBI:29034"/>
        <dbReference type="ChEBI" id="CHEBI:132124"/>
        <dbReference type="EC" id="7.1.1.8"/>
    </reaction>
</comment>
<dbReference type="NCBIfam" id="TIGR01416">
    <property type="entry name" value="Rieske_proteo"/>
    <property type="match status" value="1"/>
</dbReference>
<dbReference type="GO" id="GO:0046872">
    <property type="term" value="F:metal ion binding"/>
    <property type="evidence" value="ECO:0007669"/>
    <property type="project" value="UniProtKB-KW"/>
</dbReference>
<keyword evidence="24" id="KW-0560">Oxidoreductase</keyword>
<organism evidence="24 25">
    <name type="scientific">Stagnimonas aquatica</name>
    <dbReference type="NCBI Taxonomy" id="2689987"/>
    <lineage>
        <taxon>Bacteria</taxon>
        <taxon>Pseudomonadati</taxon>
        <taxon>Pseudomonadota</taxon>
        <taxon>Gammaproteobacteria</taxon>
        <taxon>Nevskiales</taxon>
        <taxon>Nevskiaceae</taxon>
        <taxon>Stagnimonas</taxon>
    </lineage>
</organism>
<dbReference type="GO" id="GO:0016491">
    <property type="term" value="F:oxidoreductase activity"/>
    <property type="evidence" value="ECO:0007669"/>
    <property type="project" value="UniProtKB-KW"/>
</dbReference>
<dbReference type="InterPro" id="IPR006317">
    <property type="entry name" value="Ubiquinol_cyt_c_Rdtase_Fe-S-su"/>
</dbReference>
<comment type="miscellaneous">
    <text evidence="21">The Rieske protein is a high potential 2Fe-2S protein.</text>
</comment>
<comment type="cofactor">
    <cofactor evidence="21">
        <name>[2Fe-2S] cluster</name>
        <dbReference type="ChEBI" id="CHEBI:190135"/>
    </cofactor>
    <text evidence="21">Binds 1 [2Fe-2S] cluster per subunit.</text>
</comment>
<feature type="domain" description="Rieske" evidence="23">
    <location>
        <begin position="111"/>
        <end position="189"/>
    </location>
</feature>
<evidence type="ECO:0000259" key="23">
    <source>
        <dbReference type="PROSITE" id="PS51296"/>
    </source>
</evidence>
<evidence type="ECO:0000256" key="3">
    <source>
        <dbReference type="ARBA" id="ARBA00010651"/>
    </source>
</evidence>
<dbReference type="EMBL" id="RJVO01000002">
    <property type="protein sequence ID" value="ROH91976.1"/>
    <property type="molecule type" value="Genomic_DNA"/>
</dbReference>
<reference evidence="24 25" key="1">
    <citation type="submission" date="2018-10" db="EMBL/GenBank/DDBJ databases">
        <authorList>
            <person name="Chen W.-M."/>
        </authorList>
    </citation>
    <scope>NUCLEOTIDE SEQUENCE [LARGE SCALE GENOMIC DNA]</scope>
    <source>
        <strain evidence="24 25">THS-13</strain>
    </source>
</reference>